<evidence type="ECO:0000313" key="9">
    <source>
        <dbReference type="Proteomes" id="UP000291469"/>
    </source>
</evidence>
<name>A0A411YD47_9ACTN</name>
<evidence type="ECO:0000256" key="1">
    <source>
        <dbReference type="ARBA" id="ARBA00002190"/>
    </source>
</evidence>
<feature type="region of interest" description="Disordered" evidence="7">
    <location>
        <begin position="177"/>
        <end position="205"/>
    </location>
</feature>
<protein>
    <recommendedName>
        <fullName evidence="6">Mutator family transposase</fullName>
    </recommendedName>
</protein>
<dbReference type="KEGG" id="erz:ER308_06155"/>
<comment type="similarity">
    <text evidence="2 6">Belongs to the transposase mutator family.</text>
</comment>
<keyword evidence="4 6" id="KW-0238">DNA-binding</keyword>
<evidence type="ECO:0000313" key="8">
    <source>
        <dbReference type="EMBL" id="QBI19163.1"/>
    </source>
</evidence>
<keyword evidence="6" id="KW-0814">Transposable element</keyword>
<dbReference type="PANTHER" id="PTHR33217">
    <property type="entry name" value="TRANSPOSASE FOR INSERTION SEQUENCE ELEMENT IS1081"/>
    <property type="match status" value="1"/>
</dbReference>
<organism evidence="8 9">
    <name type="scientific">Egibacter rhizosphaerae</name>
    <dbReference type="NCBI Taxonomy" id="1670831"/>
    <lineage>
        <taxon>Bacteria</taxon>
        <taxon>Bacillati</taxon>
        <taxon>Actinomycetota</taxon>
        <taxon>Nitriliruptoria</taxon>
        <taxon>Egibacterales</taxon>
        <taxon>Egibacteraceae</taxon>
        <taxon>Egibacter</taxon>
    </lineage>
</organism>
<evidence type="ECO:0000256" key="3">
    <source>
        <dbReference type="ARBA" id="ARBA00022578"/>
    </source>
</evidence>
<evidence type="ECO:0000256" key="4">
    <source>
        <dbReference type="ARBA" id="ARBA00023125"/>
    </source>
</evidence>
<comment type="function">
    <text evidence="1 6">Required for the transposition of the insertion element.</text>
</comment>
<dbReference type="EMBL" id="CP036402">
    <property type="protein sequence ID" value="QBI19163.1"/>
    <property type="molecule type" value="Genomic_DNA"/>
</dbReference>
<keyword evidence="5 6" id="KW-0233">DNA recombination</keyword>
<dbReference type="Pfam" id="PF00872">
    <property type="entry name" value="Transposase_mut"/>
    <property type="match status" value="1"/>
</dbReference>
<evidence type="ECO:0000256" key="6">
    <source>
        <dbReference type="RuleBase" id="RU365089"/>
    </source>
</evidence>
<reference evidence="8 9" key="1">
    <citation type="submission" date="2019-01" db="EMBL/GenBank/DDBJ databases">
        <title>Egibacter rhizosphaerae EGI 80759T.</title>
        <authorList>
            <person name="Chen D.-D."/>
            <person name="Tian Y."/>
            <person name="Jiao J.-Y."/>
            <person name="Zhang X.-T."/>
            <person name="Zhang Y.-G."/>
            <person name="Zhang Y."/>
            <person name="Xiao M."/>
            <person name="Shu W.-S."/>
            <person name="Li W.-J."/>
        </authorList>
    </citation>
    <scope>NUCLEOTIDE SEQUENCE [LARGE SCALE GENOMIC DNA]</scope>
    <source>
        <strain evidence="8 9">EGI 80759</strain>
    </source>
</reference>
<dbReference type="GO" id="GO:0006313">
    <property type="term" value="P:DNA transposition"/>
    <property type="evidence" value="ECO:0007669"/>
    <property type="project" value="UniProtKB-UniRule"/>
</dbReference>
<dbReference type="PANTHER" id="PTHR33217:SF8">
    <property type="entry name" value="MUTATOR FAMILY TRANSPOSASE"/>
    <property type="match status" value="1"/>
</dbReference>
<accession>A0A411YD47</accession>
<dbReference type="OrthoDB" id="9793302at2"/>
<feature type="compositionally biased region" description="Basic residues" evidence="7">
    <location>
        <begin position="177"/>
        <end position="188"/>
    </location>
</feature>
<dbReference type="InterPro" id="IPR001207">
    <property type="entry name" value="Transposase_mutator"/>
</dbReference>
<dbReference type="Proteomes" id="UP000291469">
    <property type="component" value="Chromosome"/>
</dbReference>
<dbReference type="RefSeq" id="WP_131154160.1">
    <property type="nucleotide sequence ID" value="NZ_CP036402.1"/>
</dbReference>
<feature type="region of interest" description="Disordered" evidence="7">
    <location>
        <begin position="1"/>
        <end position="21"/>
    </location>
</feature>
<sequence>MTDATGHDAERERSDEDREVAERLVEQAREEGLDLVGPDGVLTGLTKHLLETGPEAELSEHLGYDKHAVEGRDGSNSCNGIRSKTVLTEIGPVPLEVPRDREGSFEPKLVKKRQRRLSGVDEMVLSLSAKGLTPGEVQAHLAEVYGAEVSRETVSKITDRIKRGGGRLAEPAARARVCRGVHRARRGPRSATGRWPTGPRTPPSA</sequence>
<gene>
    <name evidence="8" type="ORF">ER308_06155</name>
</gene>
<dbReference type="AlphaFoldDB" id="A0A411YD47"/>
<dbReference type="GO" id="GO:0004803">
    <property type="term" value="F:transposase activity"/>
    <property type="evidence" value="ECO:0007669"/>
    <property type="project" value="UniProtKB-UniRule"/>
</dbReference>
<evidence type="ECO:0000256" key="2">
    <source>
        <dbReference type="ARBA" id="ARBA00010961"/>
    </source>
</evidence>
<evidence type="ECO:0000256" key="5">
    <source>
        <dbReference type="ARBA" id="ARBA00023172"/>
    </source>
</evidence>
<keyword evidence="3 6" id="KW-0815">Transposition</keyword>
<dbReference type="GO" id="GO:0003677">
    <property type="term" value="F:DNA binding"/>
    <property type="evidence" value="ECO:0007669"/>
    <property type="project" value="UniProtKB-UniRule"/>
</dbReference>
<proteinExistence type="inferred from homology"/>
<evidence type="ECO:0000256" key="7">
    <source>
        <dbReference type="SAM" id="MobiDB-lite"/>
    </source>
</evidence>
<keyword evidence="9" id="KW-1185">Reference proteome</keyword>